<feature type="transmembrane region" description="Helical" evidence="1">
    <location>
        <begin position="6"/>
        <end position="24"/>
    </location>
</feature>
<keyword evidence="3" id="KW-1185">Reference proteome</keyword>
<evidence type="ECO:0000313" key="2">
    <source>
        <dbReference type="EMBL" id="WZL75190.1"/>
    </source>
</evidence>
<name>A0ABZ2YBX2_9BACT</name>
<sequence length="228" mass="25429">MFYPFFFDYTFLLLIPALILAFYAQSKVSGTYAELSRRRARTGLTGKEVAQLLIQNLGLPIRIEEIPGTLNDHYDPRHEVLRLSHSVARGRSVADYSVAAHEVGHALQKREAYPAFSLRSTLVPVASFGSQLALPLFFIGFLFYIPVLMDIGIIFFSAAVLFQLITLPVEYDASRRAYVLLAQAGIVGEDEKPLVKKMLNAAALTYVAATAMAALQLLRLFLLRESRD</sequence>
<dbReference type="InterPro" id="IPR007395">
    <property type="entry name" value="Zn_peptidase_2"/>
</dbReference>
<reference evidence="2 3" key="1">
    <citation type="submission" date="2023-03" db="EMBL/GenBank/DDBJ databases">
        <title>Novel Species.</title>
        <authorList>
            <person name="Ma S."/>
        </authorList>
    </citation>
    <scope>NUCLEOTIDE SEQUENCE [LARGE SCALE GENOMIC DNA]</scope>
    <source>
        <strain evidence="2 3">B11</strain>
    </source>
</reference>
<dbReference type="PANTHER" id="PTHR36434:SF1">
    <property type="entry name" value="MEMBRANE PROTEASE YUGP-RELATED"/>
    <property type="match status" value="1"/>
</dbReference>
<dbReference type="EMBL" id="CP121689">
    <property type="protein sequence ID" value="WZL75190.1"/>
    <property type="molecule type" value="Genomic_DNA"/>
</dbReference>
<keyword evidence="1" id="KW-1133">Transmembrane helix</keyword>
<dbReference type="Pfam" id="PF04298">
    <property type="entry name" value="Zn_peptidase_2"/>
    <property type="match status" value="1"/>
</dbReference>
<evidence type="ECO:0000256" key="1">
    <source>
        <dbReference type="SAM" id="Phobius"/>
    </source>
</evidence>
<accession>A0ABZ2YBX2</accession>
<dbReference type="Proteomes" id="UP001461341">
    <property type="component" value="Chromosome"/>
</dbReference>
<proteinExistence type="predicted"/>
<dbReference type="RefSeq" id="WP_369017336.1">
    <property type="nucleotide sequence ID" value="NZ_CP121689.1"/>
</dbReference>
<keyword evidence="1" id="KW-0472">Membrane</keyword>
<keyword evidence="1" id="KW-0812">Transmembrane</keyword>
<feature type="transmembrane region" description="Helical" evidence="1">
    <location>
        <begin position="201"/>
        <end position="222"/>
    </location>
</feature>
<evidence type="ECO:0000313" key="3">
    <source>
        <dbReference type="Proteomes" id="UP001461341"/>
    </source>
</evidence>
<organism evidence="2 3">
    <name type="scientific">Thermatribacter velox</name>
    <dbReference type="NCBI Taxonomy" id="3039681"/>
    <lineage>
        <taxon>Bacteria</taxon>
        <taxon>Pseudomonadati</taxon>
        <taxon>Atribacterota</taxon>
        <taxon>Atribacteria</taxon>
        <taxon>Atribacterales</taxon>
        <taxon>Thermatribacteraceae</taxon>
        <taxon>Thermatribacter</taxon>
    </lineage>
</organism>
<gene>
    <name evidence="2" type="ORF">QBE54_06185</name>
</gene>
<dbReference type="PANTHER" id="PTHR36434">
    <property type="entry name" value="MEMBRANE PROTEASE YUGP-RELATED"/>
    <property type="match status" value="1"/>
</dbReference>
<protein>
    <submittedName>
        <fullName evidence="2">Zinc metallopeptidase</fullName>
    </submittedName>
</protein>